<organism evidence="1">
    <name type="scientific">Sesamum angustifolium</name>
    <dbReference type="NCBI Taxonomy" id="2727405"/>
    <lineage>
        <taxon>Eukaryota</taxon>
        <taxon>Viridiplantae</taxon>
        <taxon>Streptophyta</taxon>
        <taxon>Embryophyta</taxon>
        <taxon>Tracheophyta</taxon>
        <taxon>Spermatophyta</taxon>
        <taxon>Magnoliopsida</taxon>
        <taxon>eudicotyledons</taxon>
        <taxon>Gunneridae</taxon>
        <taxon>Pentapetalae</taxon>
        <taxon>asterids</taxon>
        <taxon>lamiids</taxon>
        <taxon>Lamiales</taxon>
        <taxon>Pedaliaceae</taxon>
        <taxon>Sesamum</taxon>
    </lineage>
</organism>
<reference evidence="1" key="1">
    <citation type="submission" date="2020-06" db="EMBL/GenBank/DDBJ databases">
        <authorList>
            <person name="Li T."/>
            <person name="Hu X."/>
            <person name="Zhang T."/>
            <person name="Song X."/>
            <person name="Zhang H."/>
            <person name="Dai N."/>
            <person name="Sheng W."/>
            <person name="Hou X."/>
            <person name="Wei L."/>
        </authorList>
    </citation>
    <scope>NUCLEOTIDE SEQUENCE</scope>
    <source>
        <strain evidence="1">G01</strain>
        <tissue evidence="1">Leaf</tissue>
    </source>
</reference>
<comment type="caution">
    <text evidence="1">The sequence shown here is derived from an EMBL/GenBank/DDBJ whole genome shotgun (WGS) entry which is preliminary data.</text>
</comment>
<gene>
    <name evidence="1" type="ORF">Sangu_0833800</name>
</gene>
<sequence length="193" mass="21757">MIVGGPIRVDSQRIRNAQIREAYGVTAREIMEVEAAKDTPLIQFRREEQREPRTTGDDALVITALLANYEVERVFIDSGSSAGILFGEAYDRMQLGDVPLDKVDTSLYGFTGEIVHPNGMISLPLILGTTSLRKLLVKFLVVDIPSSLQFLPRRSHTLSATPQTLLSNPYHMKIKFPMDWGVVKYRYILYKSL</sequence>
<dbReference type="PANTHER" id="PTHR33240">
    <property type="entry name" value="OS08G0508500 PROTEIN"/>
    <property type="match status" value="1"/>
</dbReference>
<protein>
    <submittedName>
        <fullName evidence="1">Uncharacterized protein</fullName>
    </submittedName>
</protein>
<accession>A0AAW2PWG9</accession>
<name>A0AAW2PWG9_9LAMI</name>
<dbReference type="EMBL" id="JACGWK010000004">
    <property type="protein sequence ID" value="KAL0359844.1"/>
    <property type="molecule type" value="Genomic_DNA"/>
</dbReference>
<evidence type="ECO:0000313" key="1">
    <source>
        <dbReference type="EMBL" id="KAL0359844.1"/>
    </source>
</evidence>
<dbReference type="PANTHER" id="PTHR33240:SF15">
    <property type="entry name" value="GAG-PRO-LIKE PROTEIN"/>
    <property type="match status" value="1"/>
</dbReference>
<dbReference type="AlphaFoldDB" id="A0AAW2PWG9"/>
<proteinExistence type="predicted"/>
<reference evidence="1" key="2">
    <citation type="journal article" date="2024" name="Plant">
        <title>Genomic evolution and insights into agronomic trait innovations of Sesamum species.</title>
        <authorList>
            <person name="Miao H."/>
            <person name="Wang L."/>
            <person name="Qu L."/>
            <person name="Liu H."/>
            <person name="Sun Y."/>
            <person name="Le M."/>
            <person name="Wang Q."/>
            <person name="Wei S."/>
            <person name="Zheng Y."/>
            <person name="Lin W."/>
            <person name="Duan Y."/>
            <person name="Cao H."/>
            <person name="Xiong S."/>
            <person name="Wang X."/>
            <person name="Wei L."/>
            <person name="Li C."/>
            <person name="Ma Q."/>
            <person name="Ju M."/>
            <person name="Zhao R."/>
            <person name="Li G."/>
            <person name="Mu C."/>
            <person name="Tian Q."/>
            <person name="Mei H."/>
            <person name="Zhang T."/>
            <person name="Gao T."/>
            <person name="Zhang H."/>
        </authorList>
    </citation>
    <scope>NUCLEOTIDE SEQUENCE</scope>
    <source>
        <strain evidence="1">G01</strain>
    </source>
</reference>